<keyword evidence="6" id="KW-0969">Cilium</keyword>
<feature type="region of interest" description="Disordered" evidence="9">
    <location>
        <begin position="752"/>
        <end position="961"/>
    </location>
</feature>
<reference evidence="10 11" key="1">
    <citation type="submission" date="2023-03" db="EMBL/GenBank/DDBJ databases">
        <title>High-quality genome of Scylla paramamosain provides insights in environmental adaptation.</title>
        <authorList>
            <person name="Zhang L."/>
        </authorList>
    </citation>
    <scope>NUCLEOTIDE SEQUENCE [LARGE SCALE GENOMIC DNA]</scope>
    <source>
        <strain evidence="10">LZ_2023a</strain>
        <tissue evidence="10">Muscle</tissue>
    </source>
</reference>
<gene>
    <name evidence="10" type="ORF">O3P69_005080</name>
</gene>
<organism evidence="10 11">
    <name type="scientific">Scylla paramamosain</name>
    <name type="common">Mud crab</name>
    <dbReference type="NCBI Taxonomy" id="85552"/>
    <lineage>
        <taxon>Eukaryota</taxon>
        <taxon>Metazoa</taxon>
        <taxon>Ecdysozoa</taxon>
        <taxon>Arthropoda</taxon>
        <taxon>Crustacea</taxon>
        <taxon>Multicrustacea</taxon>
        <taxon>Malacostraca</taxon>
        <taxon>Eumalacostraca</taxon>
        <taxon>Eucarida</taxon>
        <taxon>Decapoda</taxon>
        <taxon>Pleocyemata</taxon>
        <taxon>Brachyura</taxon>
        <taxon>Eubrachyura</taxon>
        <taxon>Portunoidea</taxon>
        <taxon>Portunidae</taxon>
        <taxon>Portuninae</taxon>
        <taxon>Scylla</taxon>
    </lineage>
</organism>
<dbReference type="GO" id="GO:0005929">
    <property type="term" value="C:cilium"/>
    <property type="evidence" value="ECO:0007669"/>
    <property type="project" value="UniProtKB-SubCell"/>
</dbReference>
<evidence type="ECO:0000256" key="8">
    <source>
        <dbReference type="ARBA" id="ARBA00024433"/>
    </source>
</evidence>
<feature type="compositionally biased region" description="Low complexity" evidence="9">
    <location>
        <begin position="817"/>
        <end position="831"/>
    </location>
</feature>
<dbReference type="PANTHER" id="PTHR45973">
    <property type="entry name" value="PROTEIN PHOSPHATASE 1 REGULATORY SUBUNIT SDS22-RELATED"/>
    <property type="match status" value="1"/>
</dbReference>
<feature type="compositionally biased region" description="Basic and acidic residues" evidence="9">
    <location>
        <begin position="1005"/>
        <end position="1015"/>
    </location>
</feature>
<keyword evidence="4" id="KW-0433">Leucine-rich repeat</keyword>
<dbReference type="AlphaFoldDB" id="A0AAW0UAX1"/>
<protein>
    <recommendedName>
        <fullName evidence="8">Dynein axonemal assembly factor 1 homolog</fullName>
    </recommendedName>
</protein>
<dbReference type="Proteomes" id="UP001487740">
    <property type="component" value="Unassembled WGS sequence"/>
</dbReference>
<feature type="compositionally biased region" description="Acidic residues" evidence="9">
    <location>
        <begin position="754"/>
        <end position="806"/>
    </location>
</feature>
<dbReference type="EMBL" id="JARAKH010000015">
    <property type="protein sequence ID" value="KAK8396860.1"/>
    <property type="molecule type" value="Genomic_DNA"/>
</dbReference>
<evidence type="ECO:0000256" key="3">
    <source>
        <dbReference type="ARBA" id="ARBA00006453"/>
    </source>
</evidence>
<evidence type="ECO:0000256" key="9">
    <source>
        <dbReference type="SAM" id="MobiDB-lite"/>
    </source>
</evidence>
<feature type="compositionally biased region" description="Polar residues" evidence="9">
    <location>
        <begin position="610"/>
        <end position="625"/>
    </location>
</feature>
<keyword evidence="7" id="KW-0966">Cell projection</keyword>
<dbReference type="InterPro" id="IPR025875">
    <property type="entry name" value="Leu-rich_rpt_4"/>
</dbReference>
<feature type="compositionally biased region" description="Gly residues" evidence="9">
    <location>
        <begin position="1027"/>
        <end position="1038"/>
    </location>
</feature>
<accession>A0AAW0UAX1</accession>
<evidence type="ECO:0000313" key="11">
    <source>
        <dbReference type="Proteomes" id="UP001487740"/>
    </source>
</evidence>
<feature type="region of interest" description="Disordered" evidence="9">
    <location>
        <begin position="304"/>
        <end position="353"/>
    </location>
</feature>
<name>A0AAW0UAX1_SCYPA</name>
<keyword evidence="11" id="KW-1185">Reference proteome</keyword>
<evidence type="ECO:0000256" key="4">
    <source>
        <dbReference type="ARBA" id="ARBA00022614"/>
    </source>
</evidence>
<feature type="compositionally biased region" description="Low complexity" evidence="9">
    <location>
        <begin position="859"/>
        <end position="873"/>
    </location>
</feature>
<sequence>MTKEALKKLCKQHNLYSVPALNDVLYLHFQGYTEIENLEEYTGLRCLWLENNGLRRITGLDHLRNLRSLHLHHNLLTSLAGLQHLASLVTLNVSYNMIRNIEHLNESSGGLVHLETLQITHNRLSSVTCLAPLASCPALSSLDLSHNNLQGPGLALALGEVRSLRCLQATGNPATREVRPYRNTFILTCPELTYLDDRPVFPVDRAAAVAWQSGGVEAERKTRKEWAEREHRRQRECVDDLLKLRQRVLAERAAKQGTPEGAAAPDAPSDMGIYVQDDGHEKIYALTPEAKAWAMKRLKKAEEEELQKEGEVESAHSNSEKVDEPDGKTQETCDVKEKAVQDEESNQSDQSDLYKDEGFKTLLGFLSEGSDDLDYLCTLNNTRNAGKSSDIVQREYLEEVKGISPEDQIEVLFAEDQVEGLSPKHKVEVSCPIDQVNSLSSEDKVEVLSSENHVEGLSPEDSLNDEAFEGTPRYETETGGPKHLEDFHIAQLFNTETQCSNSSGEVGGIGAGFLESRSRFTDAEYDDLGPHLSLPLRYQEEEEEDAEDNEEDDQLFLRSCQNFISAHTATRETPGLLLDAEGEEATCSSLHHHHEQAEEEEEEEEEANQDLFTSSQSIIRNTESNAEPRERDRGSAGAEEHRPPSPNLDSDQYTQAFLRELVARHHATAEDQSDIEEILDNLDLEAEETVPVHPRHPHAHLLHQLANGSEPESGEDEEPITRRPLNGMRLPPRHAGVPVFGERWVEEVRRSILEDADWEEEIESSIDTSEEEGSVDDLNVETPEESSLAEDDSSWQDDDSVFEEESVSPASSAGRVAAAEGAAGNAEGNNALDGPPRTQTDSADPRTPPPLPADDEDSNTTSCSSLSLASLHDSPVHAGHIPQASQDPTWAKAGEGNKHRKSSGREGKTGIEDSPHPQFPVRDVSTARGGLGESAATAPAAAESALSCVSSDASGGDAASLQLLKEDHPTPQEIEDIVELEGLVQRPGARSGASKQRGSSCSTRDALRSSHEAFVRGHNITGRREGPGVGWGAPGRLD</sequence>
<comment type="function">
    <text evidence="1">Cilium-specific protein required for cilia structures.</text>
</comment>
<evidence type="ECO:0000256" key="2">
    <source>
        <dbReference type="ARBA" id="ARBA00004138"/>
    </source>
</evidence>
<feature type="compositionally biased region" description="Polar residues" evidence="9">
    <location>
        <begin position="993"/>
        <end position="1003"/>
    </location>
</feature>
<feature type="compositionally biased region" description="Low complexity" evidence="9">
    <location>
        <begin position="933"/>
        <end position="960"/>
    </location>
</feature>
<evidence type="ECO:0000256" key="5">
    <source>
        <dbReference type="ARBA" id="ARBA00022737"/>
    </source>
</evidence>
<feature type="region of interest" description="Disordered" evidence="9">
    <location>
        <begin position="583"/>
        <end position="651"/>
    </location>
</feature>
<dbReference type="SUPFAM" id="SSF52075">
    <property type="entry name" value="Outer arm dynein light chain 1"/>
    <property type="match status" value="1"/>
</dbReference>
<dbReference type="Pfam" id="PF12799">
    <property type="entry name" value="LRR_4"/>
    <property type="match status" value="1"/>
</dbReference>
<feature type="compositionally biased region" description="Acidic residues" evidence="9">
    <location>
        <begin position="597"/>
        <end position="608"/>
    </location>
</feature>
<dbReference type="InterPro" id="IPR032675">
    <property type="entry name" value="LRR_dom_sf"/>
</dbReference>
<feature type="region of interest" description="Disordered" evidence="9">
    <location>
        <begin position="706"/>
        <end position="735"/>
    </location>
</feature>
<comment type="subcellular location">
    <subcellularLocation>
        <location evidence="2">Cell projection</location>
        <location evidence="2">Cilium</location>
    </subcellularLocation>
</comment>
<evidence type="ECO:0000313" key="10">
    <source>
        <dbReference type="EMBL" id="KAK8396860.1"/>
    </source>
</evidence>
<comment type="similarity">
    <text evidence="3">Belongs to the DNAAF1 family.</text>
</comment>
<evidence type="ECO:0000256" key="6">
    <source>
        <dbReference type="ARBA" id="ARBA00023069"/>
    </source>
</evidence>
<feature type="compositionally biased region" description="Basic and acidic residues" evidence="9">
    <location>
        <begin position="903"/>
        <end position="915"/>
    </location>
</feature>
<evidence type="ECO:0000256" key="1">
    <source>
        <dbReference type="ARBA" id="ARBA00003843"/>
    </source>
</evidence>
<dbReference type="PANTHER" id="PTHR45973:SF9">
    <property type="entry name" value="LEUCINE-RICH REPEAT-CONTAINING PROTEIN 46"/>
    <property type="match status" value="1"/>
</dbReference>
<dbReference type="InterPro" id="IPR050576">
    <property type="entry name" value="Cilia_flagella_integrity"/>
</dbReference>
<keyword evidence="5" id="KW-0677">Repeat</keyword>
<feature type="compositionally biased region" description="Basic and acidic residues" evidence="9">
    <location>
        <begin position="307"/>
        <end position="341"/>
    </location>
</feature>
<comment type="caution">
    <text evidence="10">The sequence shown here is derived from an EMBL/GenBank/DDBJ whole genome shotgun (WGS) entry which is preliminary data.</text>
</comment>
<dbReference type="SMART" id="SM00365">
    <property type="entry name" value="LRR_SD22"/>
    <property type="match status" value="4"/>
</dbReference>
<proteinExistence type="inferred from homology"/>
<dbReference type="InterPro" id="IPR001611">
    <property type="entry name" value="Leu-rich_rpt"/>
</dbReference>
<feature type="region of interest" description="Disordered" evidence="9">
    <location>
        <begin position="252"/>
        <end position="274"/>
    </location>
</feature>
<feature type="compositionally biased region" description="Basic and acidic residues" evidence="9">
    <location>
        <begin position="626"/>
        <end position="643"/>
    </location>
</feature>
<evidence type="ECO:0000256" key="7">
    <source>
        <dbReference type="ARBA" id="ARBA00023273"/>
    </source>
</evidence>
<feature type="region of interest" description="Disordered" evidence="9">
    <location>
        <begin position="985"/>
        <end position="1038"/>
    </location>
</feature>
<dbReference type="PROSITE" id="PS51450">
    <property type="entry name" value="LRR"/>
    <property type="match status" value="4"/>
</dbReference>
<dbReference type="Gene3D" id="3.80.10.10">
    <property type="entry name" value="Ribonuclease Inhibitor"/>
    <property type="match status" value="2"/>
</dbReference>